<comment type="cofactor">
    <cofactor evidence="2">
        <name>[4Fe-4S] cluster</name>
        <dbReference type="ChEBI" id="CHEBI:49883"/>
    </cofactor>
</comment>
<comment type="similarity">
    <text evidence="3">Belongs to the prokaryotic molybdopterin-containing oxidoreductase family. NasA/NapA/NarB subfamily.</text>
</comment>
<organism evidence="12 13">
    <name type="scientific">Parasedimentitalea maritima</name>
    <dbReference type="NCBI Taxonomy" id="2578117"/>
    <lineage>
        <taxon>Bacteria</taxon>
        <taxon>Pseudomonadati</taxon>
        <taxon>Pseudomonadota</taxon>
        <taxon>Alphaproteobacteria</taxon>
        <taxon>Rhodobacterales</taxon>
        <taxon>Paracoccaceae</taxon>
        <taxon>Parasedimentitalea</taxon>
    </lineage>
</organism>
<dbReference type="Pfam" id="PF04879">
    <property type="entry name" value="Molybdop_Fe4S4"/>
    <property type="match status" value="1"/>
</dbReference>
<dbReference type="InterPro" id="IPR006657">
    <property type="entry name" value="MoPterin_dinucl-bd_dom"/>
</dbReference>
<comment type="caution">
    <text evidence="12">The sequence shown here is derived from an EMBL/GenBank/DDBJ whole genome shotgun (WGS) entry which is preliminary data.</text>
</comment>
<evidence type="ECO:0000256" key="4">
    <source>
        <dbReference type="ARBA" id="ARBA00022485"/>
    </source>
</evidence>
<dbReference type="Gene3D" id="1.10.10.1100">
    <property type="entry name" value="BFD-like [2Fe-2S]-binding domain"/>
    <property type="match status" value="1"/>
</dbReference>
<gene>
    <name evidence="12" type="ORF">FEE96_12880</name>
</gene>
<dbReference type="Pfam" id="PF04324">
    <property type="entry name" value="Fer2_BFD"/>
    <property type="match status" value="1"/>
</dbReference>
<keyword evidence="6" id="KW-0479">Metal-binding</keyword>
<dbReference type="EMBL" id="VAUA01000006">
    <property type="protein sequence ID" value="TLP62630.1"/>
    <property type="molecule type" value="Genomic_DNA"/>
</dbReference>
<keyword evidence="13" id="KW-1185">Reference proteome</keyword>
<proteinExistence type="inferred from homology"/>
<accession>A0ABY2UUH5</accession>
<dbReference type="Pfam" id="PF00384">
    <property type="entry name" value="Molybdopterin"/>
    <property type="match status" value="1"/>
</dbReference>
<name>A0ABY2UUH5_9RHOB</name>
<dbReference type="InterPro" id="IPR041854">
    <property type="entry name" value="BFD-like_2Fe2S-bd_dom_sf"/>
</dbReference>
<evidence type="ECO:0000256" key="2">
    <source>
        <dbReference type="ARBA" id="ARBA00001966"/>
    </source>
</evidence>
<dbReference type="CDD" id="cd02754">
    <property type="entry name" value="MopB_Nitrate-R-NapA-like"/>
    <property type="match status" value="1"/>
</dbReference>
<evidence type="ECO:0000256" key="1">
    <source>
        <dbReference type="ARBA" id="ARBA00001942"/>
    </source>
</evidence>
<dbReference type="CDD" id="cd02791">
    <property type="entry name" value="MopB_CT_Nitrate-R-NapA-like"/>
    <property type="match status" value="1"/>
</dbReference>
<keyword evidence="8" id="KW-0408">Iron</keyword>
<evidence type="ECO:0000256" key="10">
    <source>
        <dbReference type="ARBA" id="ARBA00023063"/>
    </source>
</evidence>
<keyword evidence="4" id="KW-0004">4Fe-4S</keyword>
<keyword evidence="9" id="KW-0411">Iron-sulfur</keyword>
<dbReference type="PANTHER" id="PTHR43105">
    <property type="entry name" value="RESPIRATORY NITRATE REDUCTASE"/>
    <property type="match status" value="1"/>
</dbReference>
<dbReference type="SUPFAM" id="SSF50692">
    <property type="entry name" value="ADC-like"/>
    <property type="match status" value="1"/>
</dbReference>
<comment type="cofactor">
    <cofactor evidence="1">
        <name>Mo-bis(molybdopterin guanine dinucleotide)</name>
        <dbReference type="ChEBI" id="CHEBI:60539"/>
    </cofactor>
</comment>
<evidence type="ECO:0000256" key="5">
    <source>
        <dbReference type="ARBA" id="ARBA00022505"/>
    </source>
</evidence>
<dbReference type="Proteomes" id="UP000305041">
    <property type="component" value="Unassembled WGS sequence"/>
</dbReference>
<dbReference type="Gene3D" id="2.40.40.20">
    <property type="match status" value="1"/>
</dbReference>
<dbReference type="InterPro" id="IPR050123">
    <property type="entry name" value="Prok_molybdopt-oxidoreductase"/>
</dbReference>
<protein>
    <submittedName>
        <fullName evidence="12">Nitrate reductase</fullName>
    </submittedName>
</protein>
<evidence type="ECO:0000313" key="12">
    <source>
        <dbReference type="EMBL" id="TLP62630.1"/>
    </source>
</evidence>
<dbReference type="PANTHER" id="PTHR43105:SF9">
    <property type="entry name" value="NADPH-FE(3+) OXIDOREDUCTASE SUBUNIT ALPHA"/>
    <property type="match status" value="1"/>
</dbReference>
<dbReference type="InterPro" id="IPR041957">
    <property type="entry name" value="CT_Nitrate-R-NapA-like"/>
</dbReference>
<evidence type="ECO:0000256" key="9">
    <source>
        <dbReference type="ARBA" id="ARBA00023014"/>
    </source>
</evidence>
<evidence type="ECO:0000259" key="11">
    <source>
        <dbReference type="PROSITE" id="PS51669"/>
    </source>
</evidence>
<dbReference type="InterPro" id="IPR007419">
    <property type="entry name" value="BFD-like_2Fe2S-bd_dom"/>
</dbReference>
<dbReference type="InterPro" id="IPR006963">
    <property type="entry name" value="Mopterin_OxRdtase_4Fe-4S_dom"/>
</dbReference>
<keyword evidence="5" id="KW-0500">Molybdenum</keyword>
<dbReference type="SUPFAM" id="SSF53706">
    <property type="entry name" value="Formate dehydrogenase/DMSO reductase, domains 1-3"/>
    <property type="match status" value="1"/>
</dbReference>
<evidence type="ECO:0000313" key="13">
    <source>
        <dbReference type="Proteomes" id="UP000305041"/>
    </source>
</evidence>
<evidence type="ECO:0000256" key="3">
    <source>
        <dbReference type="ARBA" id="ARBA00008747"/>
    </source>
</evidence>
<dbReference type="Gene3D" id="2.20.25.90">
    <property type="entry name" value="ADC-like domains"/>
    <property type="match status" value="1"/>
</dbReference>
<dbReference type="PROSITE" id="PS51669">
    <property type="entry name" value="4FE4S_MOW_BIS_MGD"/>
    <property type="match status" value="1"/>
</dbReference>
<evidence type="ECO:0000256" key="6">
    <source>
        <dbReference type="ARBA" id="ARBA00022723"/>
    </source>
</evidence>
<keyword evidence="7" id="KW-0560">Oxidoreductase</keyword>
<dbReference type="Gene3D" id="3.40.228.10">
    <property type="entry name" value="Dimethylsulfoxide Reductase, domain 2"/>
    <property type="match status" value="1"/>
</dbReference>
<evidence type="ECO:0000256" key="7">
    <source>
        <dbReference type="ARBA" id="ARBA00023002"/>
    </source>
</evidence>
<dbReference type="InterPro" id="IPR009010">
    <property type="entry name" value="Asp_de-COase-like_dom_sf"/>
</dbReference>
<feature type="domain" description="4Fe-4S Mo/W bis-MGD-type" evidence="11">
    <location>
        <begin position="1"/>
        <end position="53"/>
    </location>
</feature>
<keyword evidence="10" id="KW-0534">Nitrate assimilation</keyword>
<dbReference type="Pfam" id="PF01568">
    <property type="entry name" value="Molydop_binding"/>
    <property type="match status" value="1"/>
</dbReference>
<dbReference type="SMART" id="SM00926">
    <property type="entry name" value="Molybdop_Fe4S4"/>
    <property type="match status" value="1"/>
</dbReference>
<dbReference type="InterPro" id="IPR006656">
    <property type="entry name" value="Mopterin_OxRdtase"/>
</dbReference>
<sequence>MKPVCTTCPYCGVGCGLLASGDGSIKGDPDHPSNFGRLCSKGAALGETLGLEGRLLSPQVNGAPTDWDSALDLVAGKFSAAIRDHGPDSVAFYVSGQLLSEDYYVANKLMKGFIGSANIDTNSRLCMASTVAGHKRAFGNDTVPGNYEDLDLADVIVLVGSNLAWCHPVLFQRIQAAKAERPEMKIITIDPRRTATTDGSDLHLSISPDGDAALFNSLLAEIARQGRVDQNYVDFHVNGFEQTLSAAQATDPEDTGLSADELQLFQDLWIGSEKVVTVFSQGVNQSVGGTDKVNAILNCHLATGRIGRTGMGPLSVTGQPNAMGGREVGGLANMLACHLDIENADHRKAVQEAWRSPTICTKPGLKAVDLFRACASGQIKALWIMGTNPAVSMPDADAVSQAIKTVDFSVISEVVEHTDTSVMTDVQLPATAWGEKTGTVTNSERRISQQRAFLPAPGETRPDWQIICGVARRMGWAEAFSYHSPAEIFREYAALSWQAAALGCDFDISGLSGISDANYADFQPVQWPIPSESPGADRFFGAGGFFHSDKRARMVPIKATPDILQHGNTFRLNTGRIRDQWHMMTRSGKSPRLSQHQSEPFAEIHPKDADELGLRSDELLEIKSATGRAVVRARITDRTARNTVFTPMHWSGANSAFGRVNVAITSVLDPFSGQPALKGGQVKLRRFDALWYGFAVSVAQILPQSAYSAVARTESGWSCEIAGIDVPTSWEQLARKVLNLKTGSISQVRDSAKGIIRVAIHEGARLTGLFFVARTPITIDRQRAASQVGSNAQALTALAGLPPIGQPDPGHLVCACFNVGSNTIRAAIHQGAATLVDVGNCTAAGTNCGSCKSELQMMINAAPVLAAAE</sequence>
<dbReference type="RefSeq" id="WP_138163499.1">
    <property type="nucleotide sequence ID" value="NZ_VAUA01000006.1"/>
</dbReference>
<evidence type="ECO:0000256" key="8">
    <source>
        <dbReference type="ARBA" id="ARBA00023004"/>
    </source>
</evidence>
<reference evidence="12 13" key="1">
    <citation type="submission" date="2019-05" db="EMBL/GenBank/DDBJ databases">
        <title>Draft genome sequence of Pelagicola sp. DSW4-44.</title>
        <authorList>
            <person name="Oh J."/>
        </authorList>
    </citation>
    <scope>NUCLEOTIDE SEQUENCE [LARGE SCALE GENOMIC DNA]</scope>
    <source>
        <strain evidence="12 13">DSW4-44</strain>
    </source>
</reference>
<dbReference type="Gene3D" id="3.40.50.740">
    <property type="match status" value="1"/>
</dbReference>